<evidence type="ECO:0000259" key="2">
    <source>
        <dbReference type="Pfam" id="PF00296"/>
    </source>
</evidence>
<accession>W4LA39</accession>
<dbReference type="HOGENOM" id="CLU_027853_5_5_7"/>
<name>W4LA39_9BACT</name>
<proteinExistence type="predicted"/>
<dbReference type="PANTHER" id="PTHR43244">
    <property type="match status" value="1"/>
</dbReference>
<dbReference type="GO" id="GO:0016705">
    <property type="term" value="F:oxidoreductase activity, acting on paired donors, with incorporation or reduction of molecular oxygen"/>
    <property type="evidence" value="ECO:0007669"/>
    <property type="project" value="InterPro"/>
</dbReference>
<evidence type="ECO:0000313" key="3">
    <source>
        <dbReference type="EMBL" id="ETW94196.1"/>
    </source>
</evidence>
<dbReference type="SUPFAM" id="SSF51679">
    <property type="entry name" value="Bacterial luciferase-like"/>
    <property type="match status" value="1"/>
</dbReference>
<keyword evidence="4" id="KW-1185">Reference proteome</keyword>
<dbReference type="EMBL" id="AZHX01002509">
    <property type="protein sequence ID" value="ETW94196.1"/>
    <property type="molecule type" value="Genomic_DNA"/>
</dbReference>
<comment type="caution">
    <text evidence="3">The sequence shown here is derived from an EMBL/GenBank/DDBJ whole genome shotgun (WGS) entry which is preliminary data.</text>
</comment>
<evidence type="ECO:0000313" key="4">
    <source>
        <dbReference type="Proteomes" id="UP000019140"/>
    </source>
</evidence>
<feature type="non-terminal residue" evidence="3">
    <location>
        <position position="1"/>
    </location>
</feature>
<sequence length="258" mass="27780">GIGRGDSALANLGLAPHAVVPFERYLEQLQAYLRGDEVPFEEGDVETLGLSDRPTASRIAWIGSVEPKVPVDVAATGPRVIAAAARHADRVSLNVGADLDRTRWAMDVARTARAEAGLPPEIPFAAYLPLVVHDDPKEATRIGAGNTSLFARFSTMHGKVVGPATAHQRAVFEAIHAAYDMHHHSVPGSAQEAAVTAEFKHEFGIFGPPNYCVERLSQLIELGIDRFILRGSPLDPADPDSASSERFVQDVVPQLRTL</sequence>
<dbReference type="PANTHER" id="PTHR43244:SF1">
    <property type="entry name" value="5,10-METHYLENETETRAHYDROMETHANOPTERIN REDUCTASE"/>
    <property type="match status" value="1"/>
</dbReference>
<organism evidence="3 4">
    <name type="scientific">Candidatus Entotheonella gemina</name>
    <dbReference type="NCBI Taxonomy" id="1429439"/>
    <lineage>
        <taxon>Bacteria</taxon>
        <taxon>Pseudomonadati</taxon>
        <taxon>Nitrospinota/Tectimicrobiota group</taxon>
        <taxon>Candidatus Tectimicrobiota</taxon>
        <taxon>Candidatus Entotheonellia</taxon>
        <taxon>Candidatus Entotheonellales</taxon>
        <taxon>Candidatus Entotheonellaceae</taxon>
        <taxon>Candidatus Entotheonella</taxon>
    </lineage>
</organism>
<dbReference type="InterPro" id="IPR050564">
    <property type="entry name" value="F420-G6PD/mer"/>
</dbReference>
<dbReference type="InterPro" id="IPR011251">
    <property type="entry name" value="Luciferase-like_dom"/>
</dbReference>
<protein>
    <recommendedName>
        <fullName evidence="2">Luciferase-like domain-containing protein</fullName>
    </recommendedName>
</protein>
<dbReference type="Pfam" id="PF00296">
    <property type="entry name" value="Bac_luciferase"/>
    <property type="match status" value="1"/>
</dbReference>
<gene>
    <name evidence="3" type="ORF">ETSY2_50185</name>
</gene>
<feature type="domain" description="Luciferase-like" evidence="2">
    <location>
        <begin position="22"/>
        <end position="226"/>
    </location>
</feature>
<evidence type="ECO:0000256" key="1">
    <source>
        <dbReference type="ARBA" id="ARBA00023002"/>
    </source>
</evidence>
<dbReference type="AlphaFoldDB" id="W4LA39"/>
<reference evidence="3 4" key="1">
    <citation type="journal article" date="2014" name="Nature">
        <title>An environmental bacterial taxon with a large and distinct metabolic repertoire.</title>
        <authorList>
            <person name="Wilson M.C."/>
            <person name="Mori T."/>
            <person name="Ruckert C."/>
            <person name="Uria A.R."/>
            <person name="Helf M.J."/>
            <person name="Takada K."/>
            <person name="Gernert C."/>
            <person name="Steffens U.A."/>
            <person name="Heycke N."/>
            <person name="Schmitt S."/>
            <person name="Rinke C."/>
            <person name="Helfrich E.J."/>
            <person name="Brachmann A.O."/>
            <person name="Gurgui C."/>
            <person name="Wakimoto T."/>
            <person name="Kracht M."/>
            <person name="Crusemann M."/>
            <person name="Hentschel U."/>
            <person name="Abe I."/>
            <person name="Matsunaga S."/>
            <person name="Kalinowski J."/>
            <person name="Takeyama H."/>
            <person name="Piel J."/>
        </authorList>
    </citation>
    <scope>NUCLEOTIDE SEQUENCE [LARGE SCALE GENOMIC DNA]</scope>
    <source>
        <strain evidence="4">TSY2</strain>
    </source>
</reference>
<dbReference type="Proteomes" id="UP000019140">
    <property type="component" value="Unassembled WGS sequence"/>
</dbReference>
<dbReference type="InterPro" id="IPR036661">
    <property type="entry name" value="Luciferase-like_sf"/>
</dbReference>
<dbReference type="Gene3D" id="3.20.20.30">
    <property type="entry name" value="Luciferase-like domain"/>
    <property type="match status" value="1"/>
</dbReference>
<keyword evidence="1" id="KW-0560">Oxidoreductase</keyword>